<sequence>MAKISKKTMENLEDILNRGCDYAATQEVVTEIANEALKESGCELCQCDDAMVVDWDGDEVCNVEDFANIFWDKAVEKILNVLATEE</sequence>
<protein>
    <submittedName>
        <fullName evidence="1">Uncharacterized protein</fullName>
    </submittedName>
</protein>
<reference evidence="1 2" key="1">
    <citation type="submission" date="2015-09" db="EMBL/GenBank/DDBJ databases">
        <authorList>
            <consortium name="Pathogen Informatics"/>
        </authorList>
    </citation>
    <scope>NUCLEOTIDE SEQUENCE [LARGE SCALE GENOMIC DNA]</scope>
    <source>
        <strain evidence="1 2">2789STDY5834878</strain>
    </source>
</reference>
<organism evidence="1 2">
    <name type="scientific">Lachnospira eligens</name>
    <dbReference type="NCBI Taxonomy" id="39485"/>
    <lineage>
        <taxon>Bacteria</taxon>
        <taxon>Bacillati</taxon>
        <taxon>Bacillota</taxon>
        <taxon>Clostridia</taxon>
        <taxon>Lachnospirales</taxon>
        <taxon>Lachnospiraceae</taxon>
        <taxon>Lachnospira</taxon>
    </lineage>
</organism>
<dbReference type="RefSeq" id="WP_055285928.1">
    <property type="nucleotide sequence ID" value="NZ_CABIXW010000001.1"/>
</dbReference>
<evidence type="ECO:0000313" key="2">
    <source>
        <dbReference type="Proteomes" id="UP000095780"/>
    </source>
</evidence>
<gene>
    <name evidence="1" type="ORF">ERS852492_00488</name>
</gene>
<proteinExistence type="predicted"/>
<dbReference type="AlphaFoldDB" id="A0A174YZ22"/>
<dbReference type="EMBL" id="CZBV01000001">
    <property type="protein sequence ID" value="CUQ80393.1"/>
    <property type="molecule type" value="Genomic_DNA"/>
</dbReference>
<accession>A0A174YZ22</accession>
<evidence type="ECO:0000313" key="1">
    <source>
        <dbReference type="EMBL" id="CUQ80393.1"/>
    </source>
</evidence>
<name>A0A174YZ22_9FIRM</name>
<dbReference type="Proteomes" id="UP000095780">
    <property type="component" value="Unassembled WGS sequence"/>
</dbReference>